<keyword evidence="1" id="KW-0408">Iron</keyword>
<keyword evidence="1" id="KW-0411">Iron-sulfur</keyword>
<feature type="domain" description="FAD-binding FR-type" evidence="2">
    <location>
        <begin position="5"/>
        <end position="105"/>
    </location>
</feature>
<feature type="binding site" evidence="1">
    <location>
        <position position="246"/>
    </location>
    <ligand>
        <name>[2Fe-2S] cluster</name>
        <dbReference type="ChEBI" id="CHEBI:190135"/>
    </ligand>
</feature>
<sequence length="277" mass="31322">MVNPYLIHPATIVEKIREADDVHTYRLRLVDESVRRRFRFKAGQFNMVYLFGVGEVAISIVSDPDEPEFLDHTIRTVGRVTKAIADLQPGDVLGIRGPFGQGWPLEEARGRNVVIVTGGLGCAPVVGAIEYIFRRREDYGPVRIIHGVKTPRDLLYRDRFETWGRLPDTEVWLTSGQPDKTWHYHVGVVTELFECVTIELGESIVLMCGPEIMMRLGVPILMRRGIPDTAIYLSLERHMECGIGLCGHCQLGPYFLCKDGPVMRYDQVAQWLGRTGV</sequence>
<feature type="binding site" evidence="1">
    <location>
        <position position="249"/>
    </location>
    <ligand>
        <name>[2Fe-2S] cluster</name>
        <dbReference type="ChEBI" id="CHEBI:190135"/>
    </ligand>
</feature>
<dbReference type="GO" id="GO:0006221">
    <property type="term" value="P:pyrimidine nucleotide biosynthetic process"/>
    <property type="evidence" value="ECO:0007669"/>
    <property type="project" value="InterPro"/>
</dbReference>
<dbReference type="GO" id="GO:0016491">
    <property type="term" value="F:oxidoreductase activity"/>
    <property type="evidence" value="ECO:0007669"/>
    <property type="project" value="InterPro"/>
</dbReference>
<dbReference type="SUPFAM" id="SSF52343">
    <property type="entry name" value="Ferredoxin reductase-like, C-terminal NADP-linked domain"/>
    <property type="match status" value="1"/>
</dbReference>
<dbReference type="PANTHER" id="PTHR43513:SF1">
    <property type="entry name" value="ANAEROBIC SULFITE REDUCTASE SUBUNIT B"/>
    <property type="match status" value="1"/>
</dbReference>
<dbReference type="AlphaFoldDB" id="A0A0S4LCC2"/>
<dbReference type="Pfam" id="PF00175">
    <property type="entry name" value="NAD_binding_1"/>
    <property type="match status" value="1"/>
</dbReference>
<dbReference type="InterPro" id="IPR017938">
    <property type="entry name" value="Riboflavin_synthase-like_b-brl"/>
</dbReference>
<protein>
    <submittedName>
        <fullName evidence="3">Sulfhydrogenase, subunit gamma</fullName>
    </submittedName>
</protein>
<dbReference type="CDD" id="cd06221">
    <property type="entry name" value="sulfite_reductase_like"/>
    <property type="match status" value="1"/>
</dbReference>
<reference evidence="4" key="1">
    <citation type="submission" date="2015-10" db="EMBL/GenBank/DDBJ databases">
        <authorList>
            <person name="Luecker S."/>
            <person name="Luecker S."/>
        </authorList>
    </citation>
    <scope>NUCLEOTIDE SEQUENCE [LARGE SCALE GENOMIC DNA]</scope>
</reference>
<evidence type="ECO:0000313" key="3">
    <source>
        <dbReference type="EMBL" id="CUS35141.1"/>
    </source>
</evidence>
<dbReference type="InterPro" id="IPR017927">
    <property type="entry name" value="FAD-bd_FR_type"/>
</dbReference>
<dbReference type="Pfam" id="PF00970">
    <property type="entry name" value="FAD_binding_6"/>
    <property type="match status" value="1"/>
</dbReference>
<evidence type="ECO:0000259" key="2">
    <source>
        <dbReference type="PROSITE" id="PS51384"/>
    </source>
</evidence>
<evidence type="ECO:0000256" key="1">
    <source>
        <dbReference type="PIRSR" id="PIRSR006816-2"/>
    </source>
</evidence>
<dbReference type="InterPro" id="IPR001433">
    <property type="entry name" value="OxRdtase_FAD/NAD-bd"/>
</dbReference>
<gene>
    <name evidence="3" type="primary">hydG</name>
    <name evidence="3" type="ORF">COMA2_20108</name>
</gene>
<dbReference type="RefSeq" id="WP_090896562.1">
    <property type="nucleotide sequence ID" value="NZ_CZPZ01000012.1"/>
</dbReference>
<evidence type="ECO:0000313" key="4">
    <source>
        <dbReference type="Proteomes" id="UP000198736"/>
    </source>
</evidence>
<feature type="binding site" evidence="1">
    <location>
        <position position="257"/>
    </location>
    <ligand>
        <name>[2Fe-2S] cluster</name>
        <dbReference type="ChEBI" id="CHEBI:190135"/>
    </ligand>
</feature>
<organism evidence="3 4">
    <name type="scientific">Candidatus Nitrospira nitrificans</name>
    <dbReference type="NCBI Taxonomy" id="1742973"/>
    <lineage>
        <taxon>Bacteria</taxon>
        <taxon>Pseudomonadati</taxon>
        <taxon>Nitrospirota</taxon>
        <taxon>Nitrospiria</taxon>
        <taxon>Nitrospirales</taxon>
        <taxon>Nitrospiraceae</taxon>
        <taxon>Nitrospira</taxon>
    </lineage>
</organism>
<dbReference type="InterPro" id="IPR008333">
    <property type="entry name" value="Cbr1-like_FAD-bd_dom"/>
</dbReference>
<dbReference type="EMBL" id="CZPZ01000012">
    <property type="protein sequence ID" value="CUS35141.1"/>
    <property type="molecule type" value="Genomic_DNA"/>
</dbReference>
<dbReference type="OrthoDB" id="9796486at2"/>
<name>A0A0S4LCC2_9BACT</name>
<feature type="binding site" evidence="1">
    <location>
        <position position="241"/>
    </location>
    <ligand>
        <name>[2Fe-2S] cluster</name>
        <dbReference type="ChEBI" id="CHEBI:190135"/>
    </ligand>
</feature>
<dbReference type="GO" id="GO:0046872">
    <property type="term" value="F:metal ion binding"/>
    <property type="evidence" value="ECO:0007669"/>
    <property type="project" value="UniProtKB-KW"/>
</dbReference>
<dbReference type="PRINTS" id="PR00406">
    <property type="entry name" value="CYTB5RDTASE"/>
</dbReference>
<comment type="cofactor">
    <cofactor evidence="1">
        <name>[2Fe-2S] cluster</name>
        <dbReference type="ChEBI" id="CHEBI:190135"/>
    </cofactor>
    <text evidence="1">Binds 1 [2Fe-2S] cluster per subunit.</text>
</comment>
<dbReference type="PIRSF" id="PIRSF006816">
    <property type="entry name" value="Cyc3_hyd_g"/>
    <property type="match status" value="1"/>
</dbReference>
<dbReference type="Gene3D" id="2.40.30.10">
    <property type="entry name" value="Translation factors"/>
    <property type="match status" value="1"/>
</dbReference>
<dbReference type="PROSITE" id="PS51384">
    <property type="entry name" value="FAD_FR"/>
    <property type="match status" value="1"/>
</dbReference>
<dbReference type="PANTHER" id="PTHR43513">
    <property type="entry name" value="DIHYDROOROTATE DEHYDROGENASE B (NAD(+)), ELECTRON TRANSFER SUBUNIT"/>
    <property type="match status" value="1"/>
</dbReference>
<dbReference type="Pfam" id="PF10418">
    <property type="entry name" value="DHODB_Fe-S_bind"/>
    <property type="match status" value="1"/>
</dbReference>
<accession>A0A0S4LCC2</accession>
<dbReference type="InterPro" id="IPR050353">
    <property type="entry name" value="PyrK_electron_transfer"/>
</dbReference>
<dbReference type="Gene3D" id="3.40.50.80">
    <property type="entry name" value="Nucleotide-binding domain of ferredoxin-NADP reductase (FNR) module"/>
    <property type="match status" value="1"/>
</dbReference>
<keyword evidence="1" id="KW-0479">Metal-binding</keyword>
<dbReference type="GO" id="GO:0051537">
    <property type="term" value="F:2 iron, 2 sulfur cluster binding"/>
    <property type="evidence" value="ECO:0007669"/>
    <property type="project" value="UniProtKB-KW"/>
</dbReference>
<dbReference type="Proteomes" id="UP000198736">
    <property type="component" value="Unassembled WGS sequence"/>
</dbReference>
<dbReference type="STRING" id="1742973.COMA2_20108"/>
<dbReference type="InterPro" id="IPR012165">
    <property type="entry name" value="Cyt_c3_hydrogenase_gsu"/>
</dbReference>
<dbReference type="GO" id="GO:0050660">
    <property type="term" value="F:flavin adenine dinucleotide binding"/>
    <property type="evidence" value="ECO:0007669"/>
    <property type="project" value="InterPro"/>
</dbReference>
<proteinExistence type="predicted"/>
<keyword evidence="1" id="KW-0001">2Fe-2S</keyword>
<dbReference type="InterPro" id="IPR019480">
    <property type="entry name" value="Dihydroorotate_DH_Fe-S-bd"/>
</dbReference>
<dbReference type="InterPro" id="IPR039261">
    <property type="entry name" value="FNR_nucleotide-bd"/>
</dbReference>
<keyword evidence="4" id="KW-1185">Reference proteome</keyword>
<dbReference type="SUPFAM" id="SSF63380">
    <property type="entry name" value="Riboflavin synthase domain-like"/>
    <property type="match status" value="1"/>
</dbReference>